<keyword evidence="3" id="KW-1185">Reference proteome</keyword>
<dbReference type="AlphaFoldDB" id="A0AAD4MJH3"/>
<comment type="caution">
    <text evidence="2">The sequence shown here is derived from an EMBL/GenBank/DDBJ whole genome shotgun (WGS) entry which is preliminary data.</text>
</comment>
<accession>A0AAD4MJH3</accession>
<feature type="compositionally biased region" description="Basic and acidic residues" evidence="1">
    <location>
        <begin position="209"/>
        <end position="224"/>
    </location>
</feature>
<sequence>MSVRMVSMAQTTTLRFQSTWPAKDIFHEYAQDYAKKVNDMAGSRLKIEVLPAGSVVPAFQLLDAVAKGTLDGATAWSRTGTARIGARAVGLRPGYAWTPTMVLAWHTYGGGKALMEEIYKGLNLDVVSYLYGPCPRSRWAGSRSGGQGRGHEGPEVPHRGPGGGRVHRHGRGREPAARRRDRARAGPRPDRRGRVQQCVERPRAGLSRRRQELHAAELPPERRAVRGAVQRRQAQGAADRAQVDHRVRHAGRERRDELEGHRPQLEDYEELKKAGIKFYKTPDTGARAARIVGQDHREKSAENPMFQEGARLAARLRGTRGPVAERLRGRFQDGLQPLLRTAGEEDLSQGIDATRGHPCGALFMPAPKLPRKTRMTRARSSFRCNLSCWRSTGFHMDRQDLRLVRPAAHAADQLGGVLALCPQQAPAWVLDAQIMLYGTMFMTAGAYTLSKNGHVRGDVLYGFFRPRTQALGPGALTSSSSCPASWR</sequence>
<dbReference type="Gene3D" id="3.40.190.170">
    <property type="entry name" value="Bacterial extracellular solute-binding protein, family 7"/>
    <property type="match status" value="1"/>
</dbReference>
<protein>
    <submittedName>
        <fullName evidence="2">Monocarboxylate 2-oxoacid-binding periplasmic protein</fullName>
    </submittedName>
</protein>
<dbReference type="EMBL" id="JAKKPZ010000846">
    <property type="protein sequence ID" value="KAI1691933.1"/>
    <property type="molecule type" value="Genomic_DNA"/>
</dbReference>
<evidence type="ECO:0000313" key="2">
    <source>
        <dbReference type="EMBL" id="KAI1691933.1"/>
    </source>
</evidence>
<evidence type="ECO:0000256" key="1">
    <source>
        <dbReference type="SAM" id="MobiDB-lite"/>
    </source>
</evidence>
<proteinExistence type="predicted"/>
<feature type="compositionally biased region" description="Basic and acidic residues" evidence="1">
    <location>
        <begin position="149"/>
        <end position="158"/>
    </location>
</feature>
<organism evidence="2 3">
    <name type="scientific">Ditylenchus destructor</name>
    <dbReference type="NCBI Taxonomy" id="166010"/>
    <lineage>
        <taxon>Eukaryota</taxon>
        <taxon>Metazoa</taxon>
        <taxon>Ecdysozoa</taxon>
        <taxon>Nematoda</taxon>
        <taxon>Chromadorea</taxon>
        <taxon>Rhabditida</taxon>
        <taxon>Tylenchina</taxon>
        <taxon>Tylenchomorpha</taxon>
        <taxon>Sphaerularioidea</taxon>
        <taxon>Anguinidae</taxon>
        <taxon>Anguininae</taxon>
        <taxon>Ditylenchus</taxon>
    </lineage>
</organism>
<dbReference type="Proteomes" id="UP001201812">
    <property type="component" value="Unassembled WGS sequence"/>
</dbReference>
<gene>
    <name evidence="2" type="ORF">DdX_21535</name>
</gene>
<feature type="compositionally biased region" description="Basic and acidic residues" evidence="1">
    <location>
        <begin position="172"/>
        <end position="193"/>
    </location>
</feature>
<dbReference type="InterPro" id="IPR038404">
    <property type="entry name" value="TRAP_DctP_sf"/>
</dbReference>
<reference evidence="2" key="1">
    <citation type="submission" date="2022-01" db="EMBL/GenBank/DDBJ databases">
        <title>Genome Sequence Resource for Two Populations of Ditylenchus destructor, the Migratory Endoparasitic Phytonematode.</title>
        <authorList>
            <person name="Zhang H."/>
            <person name="Lin R."/>
            <person name="Xie B."/>
        </authorList>
    </citation>
    <scope>NUCLEOTIDE SEQUENCE</scope>
    <source>
        <strain evidence="2">BazhouSP</strain>
    </source>
</reference>
<feature type="compositionally biased region" description="Low complexity" evidence="1">
    <location>
        <begin position="226"/>
        <end position="240"/>
    </location>
</feature>
<evidence type="ECO:0000313" key="3">
    <source>
        <dbReference type="Proteomes" id="UP001201812"/>
    </source>
</evidence>
<name>A0AAD4MJH3_9BILA</name>
<feature type="region of interest" description="Disordered" evidence="1">
    <location>
        <begin position="139"/>
        <end position="244"/>
    </location>
</feature>